<dbReference type="Proteomes" id="UP000274661">
    <property type="component" value="Unassembled WGS sequence"/>
</dbReference>
<name>A0A3S0EMX6_9SPHN</name>
<dbReference type="EMBL" id="RWJF01000001">
    <property type="protein sequence ID" value="RST31235.1"/>
    <property type="molecule type" value="Genomic_DNA"/>
</dbReference>
<proteinExistence type="predicted"/>
<gene>
    <name evidence="1" type="ORF">HMF7854_10605</name>
</gene>
<protein>
    <submittedName>
        <fullName evidence="1">Uncharacterized protein</fullName>
    </submittedName>
</protein>
<sequence length="115" mass="12327">MILLAAMLLQPPAIGAEQRARSPYLACAADVADHGLKSRRSAAELAGQAELKCEPLLEANVETSLAVLEQQRADGAEMSSLDRLAARDQLRTRLHADLKAVVVNRVTVQRAASGR</sequence>
<accession>A0A3S0EMX6</accession>
<evidence type="ECO:0000313" key="1">
    <source>
        <dbReference type="EMBL" id="RST31235.1"/>
    </source>
</evidence>
<dbReference type="AlphaFoldDB" id="A0A3S0EMX6"/>
<organism evidence="1 2">
    <name type="scientific">Sphingomonas ginkgonis</name>
    <dbReference type="NCBI Taxonomy" id="2315330"/>
    <lineage>
        <taxon>Bacteria</taxon>
        <taxon>Pseudomonadati</taxon>
        <taxon>Pseudomonadota</taxon>
        <taxon>Alphaproteobacteria</taxon>
        <taxon>Sphingomonadales</taxon>
        <taxon>Sphingomonadaceae</taxon>
        <taxon>Sphingomonas</taxon>
    </lineage>
</organism>
<reference evidence="1 2" key="1">
    <citation type="submission" date="2018-12" db="EMBL/GenBank/DDBJ databases">
        <title>Sphingomonas sp. HMF7854 Genome sequencing and assembly.</title>
        <authorList>
            <person name="Cha I."/>
            <person name="Kang H."/>
            <person name="Kim H."/>
            <person name="Kang J."/>
            <person name="Joh K."/>
        </authorList>
    </citation>
    <scope>NUCLEOTIDE SEQUENCE [LARGE SCALE GENOMIC DNA]</scope>
    <source>
        <strain evidence="1 2">HMF7854</strain>
    </source>
</reference>
<keyword evidence="2" id="KW-1185">Reference proteome</keyword>
<evidence type="ECO:0000313" key="2">
    <source>
        <dbReference type="Proteomes" id="UP000274661"/>
    </source>
</evidence>
<comment type="caution">
    <text evidence="1">The sequence shown here is derived from an EMBL/GenBank/DDBJ whole genome shotgun (WGS) entry which is preliminary data.</text>
</comment>
<dbReference type="RefSeq" id="WP_126719063.1">
    <property type="nucleotide sequence ID" value="NZ_RWJF01000001.1"/>
</dbReference>